<feature type="compositionally biased region" description="Low complexity" evidence="16">
    <location>
        <begin position="512"/>
        <end position="523"/>
    </location>
</feature>
<evidence type="ECO:0000256" key="13">
    <source>
        <dbReference type="ARBA" id="ARBA00023136"/>
    </source>
</evidence>
<dbReference type="InterPro" id="IPR001245">
    <property type="entry name" value="Ser-Thr/Tyr_kinase_cat_dom"/>
</dbReference>
<keyword evidence="6 17" id="KW-0812">Transmembrane</keyword>
<dbReference type="SUPFAM" id="SSF49899">
    <property type="entry name" value="Concanavalin A-like lectins/glucanases"/>
    <property type="match status" value="2"/>
</dbReference>
<feature type="binding site" evidence="15">
    <location>
        <position position="233"/>
    </location>
    <ligand>
        <name>ATP</name>
        <dbReference type="ChEBI" id="CHEBI:30616"/>
    </ligand>
</feature>
<evidence type="ECO:0000256" key="4">
    <source>
        <dbReference type="ARBA" id="ARBA00022527"/>
    </source>
</evidence>
<comment type="subcellular location">
    <subcellularLocation>
        <location evidence="1">Membrane</location>
        <topology evidence="1">Single-pass type I membrane protein</topology>
    </subcellularLocation>
</comment>
<evidence type="ECO:0000313" key="20">
    <source>
        <dbReference type="Proteomes" id="UP000824890"/>
    </source>
</evidence>
<reference evidence="19 20" key="1">
    <citation type="submission" date="2021-05" db="EMBL/GenBank/DDBJ databases">
        <title>Genome Assembly of Synthetic Allotetraploid Brassica napus Reveals Homoeologous Exchanges between Subgenomes.</title>
        <authorList>
            <person name="Davis J.T."/>
        </authorList>
    </citation>
    <scope>NUCLEOTIDE SEQUENCE [LARGE SCALE GENOMIC DNA]</scope>
    <source>
        <strain evidence="20">cv. Da-Ae</strain>
        <tissue evidence="19">Seedling</tissue>
    </source>
</reference>
<gene>
    <name evidence="19" type="ORF">HID58_055691</name>
</gene>
<dbReference type="InterPro" id="IPR050528">
    <property type="entry name" value="L-type_Lectin-RKs"/>
</dbReference>
<evidence type="ECO:0000256" key="3">
    <source>
        <dbReference type="ARBA" id="ARBA00010217"/>
    </source>
</evidence>
<dbReference type="PROSITE" id="PS00108">
    <property type="entry name" value="PROTEIN_KINASE_ST"/>
    <property type="match status" value="2"/>
</dbReference>
<feature type="domain" description="Protein kinase" evidence="18">
    <location>
        <begin position="205"/>
        <end position="477"/>
    </location>
</feature>
<evidence type="ECO:0000256" key="15">
    <source>
        <dbReference type="PROSITE-ProRule" id="PRU10141"/>
    </source>
</evidence>
<dbReference type="Gene3D" id="1.10.510.10">
    <property type="entry name" value="Transferase(Phosphotransferase) domain 1"/>
    <property type="match status" value="2"/>
</dbReference>
<dbReference type="Gene3D" id="2.60.120.200">
    <property type="match status" value="2"/>
</dbReference>
<keyword evidence="8" id="KW-0430">Lectin</keyword>
<keyword evidence="13 17" id="KW-0472">Membrane</keyword>
<keyword evidence="5" id="KW-0808">Transferase</keyword>
<evidence type="ECO:0000256" key="2">
    <source>
        <dbReference type="ARBA" id="ARBA00008536"/>
    </source>
</evidence>
<organism evidence="19 20">
    <name type="scientific">Brassica napus</name>
    <name type="common">Rape</name>
    <dbReference type="NCBI Taxonomy" id="3708"/>
    <lineage>
        <taxon>Eukaryota</taxon>
        <taxon>Viridiplantae</taxon>
        <taxon>Streptophyta</taxon>
        <taxon>Embryophyta</taxon>
        <taxon>Tracheophyta</taxon>
        <taxon>Spermatophyta</taxon>
        <taxon>Magnoliopsida</taxon>
        <taxon>eudicotyledons</taxon>
        <taxon>Gunneridae</taxon>
        <taxon>Pentapetalae</taxon>
        <taxon>rosids</taxon>
        <taxon>malvids</taxon>
        <taxon>Brassicales</taxon>
        <taxon>Brassicaceae</taxon>
        <taxon>Brassiceae</taxon>
        <taxon>Brassica</taxon>
    </lineage>
</organism>
<feature type="transmembrane region" description="Helical" evidence="17">
    <location>
        <begin position="886"/>
        <end position="907"/>
    </location>
</feature>
<keyword evidence="9 15" id="KW-0547">Nucleotide-binding</keyword>
<dbReference type="InterPro" id="IPR001220">
    <property type="entry name" value="Legume_lectin_dom"/>
</dbReference>
<evidence type="ECO:0000313" key="19">
    <source>
        <dbReference type="EMBL" id="KAH0893262.1"/>
    </source>
</evidence>
<dbReference type="PANTHER" id="PTHR27007">
    <property type="match status" value="1"/>
</dbReference>
<dbReference type="InterPro" id="IPR011009">
    <property type="entry name" value="Kinase-like_dom_sf"/>
</dbReference>
<evidence type="ECO:0000256" key="1">
    <source>
        <dbReference type="ARBA" id="ARBA00004479"/>
    </source>
</evidence>
<feature type="non-terminal residue" evidence="19">
    <location>
        <position position="1"/>
    </location>
</feature>
<feature type="domain" description="Protein kinase" evidence="18">
    <location>
        <begin position="940"/>
        <end position="1210"/>
    </location>
</feature>
<evidence type="ECO:0000256" key="8">
    <source>
        <dbReference type="ARBA" id="ARBA00022734"/>
    </source>
</evidence>
<evidence type="ECO:0000256" key="9">
    <source>
        <dbReference type="ARBA" id="ARBA00022741"/>
    </source>
</evidence>
<dbReference type="Pfam" id="PF00139">
    <property type="entry name" value="Lectin_legB"/>
    <property type="match status" value="2"/>
</dbReference>
<evidence type="ECO:0000259" key="18">
    <source>
        <dbReference type="PROSITE" id="PS50011"/>
    </source>
</evidence>
<dbReference type="Pfam" id="PF00069">
    <property type="entry name" value="Pkinase"/>
    <property type="match status" value="1"/>
</dbReference>
<dbReference type="InterPro" id="IPR000719">
    <property type="entry name" value="Prot_kinase_dom"/>
</dbReference>
<evidence type="ECO:0000256" key="11">
    <source>
        <dbReference type="ARBA" id="ARBA00022840"/>
    </source>
</evidence>
<comment type="similarity">
    <text evidence="3">In the C-terminal section; belongs to the protein kinase superfamily. Ser/Thr protein kinase family.</text>
</comment>
<dbReference type="InterPro" id="IPR008271">
    <property type="entry name" value="Ser/Thr_kinase_AS"/>
</dbReference>
<dbReference type="SMART" id="SM00220">
    <property type="entry name" value="S_TKc"/>
    <property type="match status" value="2"/>
</dbReference>
<comment type="similarity">
    <text evidence="2">In the N-terminal section; belongs to the leguminous lectin family.</text>
</comment>
<feature type="transmembrane region" description="Helical" evidence="17">
    <location>
        <begin position="148"/>
        <end position="171"/>
    </location>
</feature>
<dbReference type="Gene3D" id="3.30.200.20">
    <property type="entry name" value="Phosphorylase Kinase, domain 1"/>
    <property type="match status" value="2"/>
</dbReference>
<dbReference type="InterPro" id="IPR017441">
    <property type="entry name" value="Protein_kinase_ATP_BS"/>
</dbReference>
<evidence type="ECO:0000256" key="14">
    <source>
        <dbReference type="ARBA" id="ARBA00023170"/>
    </source>
</evidence>
<keyword evidence="11 15" id="KW-0067">ATP-binding</keyword>
<keyword evidence="10" id="KW-0418">Kinase</keyword>
<dbReference type="InterPro" id="IPR013320">
    <property type="entry name" value="ConA-like_dom_sf"/>
</dbReference>
<dbReference type="PROSITE" id="PS00107">
    <property type="entry name" value="PROTEIN_KINASE_ATP"/>
    <property type="match status" value="2"/>
</dbReference>
<dbReference type="Pfam" id="PF07714">
    <property type="entry name" value="PK_Tyr_Ser-Thr"/>
    <property type="match status" value="1"/>
</dbReference>
<evidence type="ECO:0000256" key="17">
    <source>
        <dbReference type="SAM" id="Phobius"/>
    </source>
</evidence>
<keyword evidence="4" id="KW-0723">Serine/threonine-protein kinase</keyword>
<keyword evidence="14" id="KW-0675">Receptor</keyword>
<evidence type="ECO:0000256" key="12">
    <source>
        <dbReference type="ARBA" id="ARBA00022989"/>
    </source>
</evidence>
<feature type="region of interest" description="Disordered" evidence="16">
    <location>
        <begin position="512"/>
        <end position="534"/>
    </location>
</feature>
<dbReference type="PROSITE" id="PS50011">
    <property type="entry name" value="PROTEIN_KINASE_DOM"/>
    <property type="match status" value="2"/>
</dbReference>
<evidence type="ECO:0000256" key="16">
    <source>
        <dbReference type="SAM" id="MobiDB-lite"/>
    </source>
</evidence>
<name>A0ABQ8AL72_BRANA</name>
<evidence type="ECO:0000256" key="10">
    <source>
        <dbReference type="ARBA" id="ARBA00022777"/>
    </source>
</evidence>
<evidence type="ECO:0000256" key="6">
    <source>
        <dbReference type="ARBA" id="ARBA00022692"/>
    </source>
</evidence>
<dbReference type="SUPFAM" id="SSF56112">
    <property type="entry name" value="Protein kinase-like (PK-like)"/>
    <property type="match status" value="2"/>
</dbReference>
<keyword evidence="12 17" id="KW-1133">Transmembrane helix</keyword>
<dbReference type="CDD" id="cd14066">
    <property type="entry name" value="STKc_IRAK"/>
    <property type="match status" value="2"/>
</dbReference>
<protein>
    <recommendedName>
        <fullName evidence="18">Protein kinase domain-containing protein</fullName>
    </recommendedName>
</protein>
<accession>A0ABQ8AL72</accession>
<dbReference type="EMBL" id="JAGKQM010000013">
    <property type="protein sequence ID" value="KAH0893262.1"/>
    <property type="molecule type" value="Genomic_DNA"/>
</dbReference>
<feature type="compositionally biased region" description="Basic and acidic residues" evidence="16">
    <location>
        <begin position="524"/>
        <end position="534"/>
    </location>
</feature>
<dbReference type="Proteomes" id="UP000824890">
    <property type="component" value="Unassembled WGS sequence"/>
</dbReference>
<proteinExistence type="inferred from homology"/>
<feature type="binding site" evidence="15">
    <location>
        <position position="968"/>
    </location>
    <ligand>
        <name>ATP</name>
        <dbReference type="ChEBI" id="CHEBI:30616"/>
    </ligand>
</feature>
<comment type="caution">
    <text evidence="19">The sequence shown here is derived from an EMBL/GenBank/DDBJ whole genome shotgun (WGS) entry which is preliminary data.</text>
</comment>
<keyword evidence="20" id="KW-1185">Reference proteome</keyword>
<dbReference type="CDD" id="cd06899">
    <property type="entry name" value="lectin_legume_LecRK_Arcelin_ConA"/>
    <property type="match status" value="1"/>
</dbReference>
<evidence type="ECO:0000256" key="7">
    <source>
        <dbReference type="ARBA" id="ARBA00022729"/>
    </source>
</evidence>
<sequence>LDTIKNGEFEETNHNHVGIDENDPISVESAPASYFSETEQRNVSLNLSSGDTIQVWVDYERTVLNVSVAPLNVVKKPSQPLLSRAMNLSDLFQSTRLFVGFSAATGSAISYHYLLGWSFSTSRELLQPLDISKLPPVPRHRVKHKTPYALIVGLPAALAIIVISLLAGVYYHRKKKYAEVSEPWEKEYGTHRFSYKSLYIATKGFHRDGFLGRGGFGVVYRGDLPESKPIAVKRVSHNGEEGMKQFVAEVVSMRSLKHRNLVPLLGYCRRKGELLLVSEFMPNGSLDQHLFDDQSLVLSWSQRLVILKGIASALFYLHTGAEQVVLHRDIKASNVMLDAELNGRLGDFGMARFHDHGGNAATTAAVGTVGYMAPELITMGASTVTDVYAFGVFMLEVACGRKPVEPGMEAEKRFLIKWVCECWKKDCLLDASDPRFGGGFVPEEVELVMKIGLLCTNIVPESRPTMEQVVLYLNENLPLPDFSPYTLGIGSFTPVVVDAASLTGTYTSRNWSAPWASSSSANNSEEHEQPLESKKSLNVVVESEDIEARLSKPTIPFESQIVTLHALWRMVLTEEKRYEPLNSDTLSIVMACSRLHLVLIMYSCLHLVSLSGQQETGFVYNGFHQADLHIDGIARVLPDGILQLTNDSQFQMGHAFFKLPFDFDPSDTISFYTHFVCALVPLQLGTSGGHGMAFVVSPSMDLSHALQAQYLGVFSNPTNGTSPSPSPSPSPSQLIAIELDTIESLGIDVVEKPHVGIDLNSPTSIESTLPSYFSYALGKNVSINLLSGLPIQVWVDYDGASLNVTLAPIDIQKPDQPLMSRPINLSENFQDKMFVGFSAATGQLTSNQYILGWSFSRKLLQNLDLSKLPQAPLPREKQPPLLSPPLIGLVILSVILVLLVLGAVYWYRRNKYAEVRETWEKEYGPHRFSYKSLYKATNGFGKDCCVGKGGFGDVYKGTLPLSRHIAVKRLSHNAEQGMKQFVAEVVTMGSLQHRNLVPLLGYCRRKGELLLVSEYMPNGSLDKYLFHDQNPSPSWLQRISILKDIASALNYLHTGATQAVLHRDIKSSNVMLDSDFNGRLGDFGMARFHDPRANLSATAAVGTIGYMAPELITMGTSTQTDVYAFGAFLLEVTCGRRPVEPELPLGKQYLVKWVCVCWKQASLLDTIDPRLGGESLFKEVEMVLKLGLLCTNAIPEARPTMGQVVQYLNLDLPLPDFSLNSPGIGAFMPVSMEASSTISASNSRSTSIPMFVTHTILRGSGR</sequence>
<keyword evidence="7" id="KW-0732">Signal</keyword>
<evidence type="ECO:0000256" key="5">
    <source>
        <dbReference type="ARBA" id="ARBA00022679"/>
    </source>
</evidence>